<organism evidence="2 3">
    <name type="scientific">Desulfurococcus mucosus (strain ATCC 35584 / DSM 2162 / JCM 9187 / O7/1)</name>
    <dbReference type="NCBI Taxonomy" id="765177"/>
    <lineage>
        <taxon>Archaea</taxon>
        <taxon>Thermoproteota</taxon>
        <taxon>Thermoprotei</taxon>
        <taxon>Desulfurococcales</taxon>
        <taxon>Desulfurococcaceae</taxon>
        <taxon>Desulfurococcus</taxon>
    </lineage>
</organism>
<dbReference type="Proteomes" id="UP000001068">
    <property type="component" value="Chromosome"/>
</dbReference>
<dbReference type="eggNOG" id="arCOG02640">
    <property type="taxonomic scope" value="Archaea"/>
</dbReference>
<reference evidence="3" key="1">
    <citation type="submission" date="2010-11" db="EMBL/GenBank/DDBJ databases">
        <title>The complete genome of Desulfurococcus mucosus DSM 2162.</title>
        <authorList>
            <consortium name="US DOE Joint Genome Institute (JGI-PGF)"/>
            <person name="Lucas S."/>
            <person name="Copeland A."/>
            <person name="Lapidus A."/>
            <person name="Bruce D."/>
            <person name="Goodwin L."/>
            <person name="Pitluck S."/>
            <person name="Kyrpides N."/>
            <person name="Mavromatis K."/>
            <person name="Pagani I."/>
            <person name="Ivanova N."/>
            <person name="Ovchinnikova G."/>
            <person name="Chertkov O."/>
            <person name="Held B."/>
            <person name="Brettin T."/>
            <person name="Detter J.C."/>
            <person name="Tapia R."/>
            <person name="Han C."/>
            <person name="Land M."/>
            <person name="Hauser L."/>
            <person name="Markowitz V."/>
            <person name="Cheng J.-F."/>
            <person name="Hugenholtz P."/>
            <person name="Woyke T."/>
            <person name="Wu D."/>
            <person name="Wirth R."/>
            <person name="Bilek Y."/>
            <person name="Hader T."/>
            <person name="Klenk H.-P."/>
            <person name="Eisen J.A."/>
        </authorList>
    </citation>
    <scope>NUCLEOTIDE SEQUENCE [LARGE SCALE GENOMIC DNA]</scope>
    <source>
        <strain evidence="3">ATCC 35584 / DSM 2162 / JCM 9187 / O7/1</strain>
    </source>
</reference>
<dbReference type="InterPro" id="IPR038078">
    <property type="entry name" value="PhoU-like_sf"/>
</dbReference>
<dbReference type="Pfam" id="PF01865">
    <property type="entry name" value="PhoU_div"/>
    <property type="match status" value="1"/>
</dbReference>
<name>E8R868_DESM0</name>
<reference evidence="2 3" key="2">
    <citation type="journal article" date="2011" name="Stand. Genomic Sci.">
        <title>Complete genome sequence of Desulfurococcus mucosus type strain (O7/1).</title>
        <authorList>
            <person name="Wirth R."/>
            <person name="Chertkov O."/>
            <person name="Held B."/>
            <person name="Lapidus A."/>
            <person name="Nolan M."/>
            <person name="Lucas S."/>
            <person name="Hammon N."/>
            <person name="Deshpande S."/>
            <person name="Cheng J.F."/>
            <person name="Tapia R."/>
            <person name="Han C."/>
            <person name="Goodwin L."/>
            <person name="Pitluck S."/>
            <person name="Liolios K."/>
            <person name="Ioanna P."/>
            <person name="Ivanova N."/>
            <person name="Mavromatis K."/>
            <person name="Mikhailova N."/>
            <person name="Pati A."/>
            <person name="Chen A."/>
            <person name="Palaniappan K."/>
            <person name="Land M."/>
            <person name="Hauser L."/>
            <person name="Chang Y.J."/>
            <person name="Jeffries C.D."/>
            <person name="Bilek Y."/>
            <person name="Hader T."/>
            <person name="Rohde M."/>
            <person name="Spring S."/>
            <person name="Sikorski J."/>
            <person name="Goker M."/>
            <person name="Woyke T."/>
            <person name="Bristow J."/>
            <person name="Eisen J.A."/>
            <person name="Markowitz V."/>
            <person name="Hugenholtz P."/>
            <person name="Kyrpides N.C."/>
            <person name="Klenk H.P."/>
        </authorList>
    </citation>
    <scope>NUCLEOTIDE SEQUENCE [LARGE SCALE GENOMIC DNA]</scope>
    <source>
        <strain evidence="3">ATCC 35584 / DSM 2162 / JCM 9187 / O7/1</strain>
    </source>
</reference>
<evidence type="ECO:0000313" key="2">
    <source>
        <dbReference type="EMBL" id="ADV64694.1"/>
    </source>
</evidence>
<dbReference type="Gene3D" id="1.20.58.220">
    <property type="entry name" value="Phosphate transport system protein phou homolog 2, domain 2"/>
    <property type="match status" value="1"/>
</dbReference>
<dbReference type="RefSeq" id="WP_013561916.1">
    <property type="nucleotide sequence ID" value="NC_014961.1"/>
</dbReference>
<keyword evidence="3" id="KW-1185">Reference proteome</keyword>
<dbReference type="InterPro" id="IPR018445">
    <property type="entry name" value="Put_Phosphate_transp_reg"/>
</dbReference>
<evidence type="ECO:0000256" key="1">
    <source>
        <dbReference type="ARBA" id="ARBA00008591"/>
    </source>
</evidence>
<comment type="similarity">
    <text evidence="1">Belongs to the UPF0111 family.</text>
</comment>
<dbReference type="EMBL" id="CP002363">
    <property type="protein sequence ID" value="ADV64694.1"/>
    <property type="molecule type" value="Genomic_DNA"/>
</dbReference>
<dbReference type="PANTHER" id="PTHR36536:SF3">
    <property type="entry name" value="UPF0111 PROTEIN HI_1603"/>
    <property type="match status" value="1"/>
</dbReference>
<dbReference type="SUPFAM" id="SSF109755">
    <property type="entry name" value="PhoU-like"/>
    <property type="match status" value="1"/>
</dbReference>
<evidence type="ECO:0000313" key="3">
    <source>
        <dbReference type="Proteomes" id="UP000001068"/>
    </source>
</evidence>
<dbReference type="GeneID" id="10153068"/>
<accession>E8R868</accession>
<gene>
    <name evidence="2" type="ordered locus">Desmu_0375</name>
</gene>
<dbReference type="KEGG" id="dmu:Desmu_0375"/>
<sequence length="221" mass="24809">MPVSLADILPGDVIEKLREYVSISSEVVRKFKKAVELLNKYQVGDARAVFAELVKLEDKGEKLRGELEYSISSLRLEASFMSELLSFVSSVDRISDHVKEVSKELRILPFLEIPQELRNGLLELCETVAEAVETYNEAFEAVVSGDYNKALELVGKTLELEEKADDLEVRNRGLILEAGDRFKPLTMAIIVHNLNRALEDTADICAVSANNLRILIMTRLL</sequence>
<dbReference type="AlphaFoldDB" id="E8R868"/>
<dbReference type="STRING" id="765177.Desmu_0375"/>
<dbReference type="InterPro" id="IPR002727">
    <property type="entry name" value="DUF47"/>
</dbReference>
<dbReference type="OrthoDB" id="18095at2157"/>
<protein>
    <submittedName>
        <fullName evidence="2">PhoU family protein</fullName>
    </submittedName>
</protein>
<dbReference type="HOGENOM" id="CLU_1259150_0_0_2"/>
<dbReference type="PANTHER" id="PTHR36536">
    <property type="entry name" value="UPF0111 PROTEIN HI_1603"/>
    <property type="match status" value="1"/>
</dbReference>
<proteinExistence type="inferred from homology"/>